<keyword evidence="4 6" id="KW-1133">Transmembrane helix</keyword>
<evidence type="ECO:0000256" key="3">
    <source>
        <dbReference type="ARBA" id="ARBA00022692"/>
    </source>
</evidence>
<organism evidence="7 8">
    <name type="scientific">Candidatus Yanofskybacteria bacterium RIFCSPHIGHO2_02_FULL_41_11</name>
    <dbReference type="NCBI Taxonomy" id="1802675"/>
    <lineage>
        <taxon>Bacteria</taxon>
        <taxon>Candidatus Yanofskyibacteriota</taxon>
    </lineage>
</organism>
<keyword evidence="5 6" id="KW-0472">Membrane</keyword>
<dbReference type="InterPro" id="IPR012902">
    <property type="entry name" value="N_methyl_site"/>
</dbReference>
<feature type="transmembrane region" description="Helical" evidence="6">
    <location>
        <begin position="12"/>
        <end position="36"/>
    </location>
</feature>
<evidence type="ECO:0000256" key="1">
    <source>
        <dbReference type="ARBA" id="ARBA00004167"/>
    </source>
</evidence>
<proteinExistence type="predicted"/>
<dbReference type="GO" id="GO:0016020">
    <property type="term" value="C:membrane"/>
    <property type="evidence" value="ECO:0007669"/>
    <property type="project" value="UniProtKB-SubCell"/>
</dbReference>
<reference evidence="7 8" key="1">
    <citation type="journal article" date="2016" name="Nat. Commun.">
        <title>Thousands of microbial genomes shed light on interconnected biogeochemical processes in an aquifer system.</title>
        <authorList>
            <person name="Anantharaman K."/>
            <person name="Brown C.T."/>
            <person name="Hug L.A."/>
            <person name="Sharon I."/>
            <person name="Castelle C.J."/>
            <person name="Probst A.J."/>
            <person name="Thomas B.C."/>
            <person name="Singh A."/>
            <person name="Wilkins M.J."/>
            <person name="Karaoz U."/>
            <person name="Brodie E.L."/>
            <person name="Williams K.H."/>
            <person name="Hubbard S.S."/>
            <person name="Banfield J.F."/>
        </authorList>
    </citation>
    <scope>NUCLEOTIDE SEQUENCE [LARGE SCALE GENOMIC DNA]</scope>
</reference>
<comment type="subcellular location">
    <subcellularLocation>
        <location evidence="1">Membrane</location>
        <topology evidence="1">Single-pass membrane protein</topology>
    </subcellularLocation>
</comment>
<evidence type="ECO:0000256" key="5">
    <source>
        <dbReference type="ARBA" id="ARBA00023136"/>
    </source>
</evidence>
<dbReference type="AlphaFoldDB" id="A0A1F8FAV7"/>
<evidence type="ECO:0008006" key="9">
    <source>
        <dbReference type="Google" id="ProtNLM"/>
    </source>
</evidence>
<dbReference type="NCBIfam" id="TIGR02532">
    <property type="entry name" value="IV_pilin_GFxxxE"/>
    <property type="match status" value="1"/>
</dbReference>
<dbReference type="PANTHER" id="PTHR30093">
    <property type="entry name" value="GENERAL SECRETION PATHWAY PROTEIN G"/>
    <property type="match status" value="1"/>
</dbReference>
<name>A0A1F8FAV7_9BACT</name>
<protein>
    <recommendedName>
        <fullName evidence="9">Type II secretion system protein GspG C-terminal domain-containing protein</fullName>
    </recommendedName>
</protein>
<dbReference type="InterPro" id="IPR045584">
    <property type="entry name" value="Pilin-like"/>
</dbReference>
<dbReference type="Pfam" id="PF07963">
    <property type="entry name" value="N_methyl"/>
    <property type="match status" value="1"/>
</dbReference>
<evidence type="ECO:0000256" key="6">
    <source>
        <dbReference type="SAM" id="Phobius"/>
    </source>
</evidence>
<evidence type="ECO:0000313" key="7">
    <source>
        <dbReference type="EMBL" id="OGN10324.1"/>
    </source>
</evidence>
<dbReference type="PRINTS" id="PR00813">
    <property type="entry name" value="BCTERIALGSPG"/>
</dbReference>
<evidence type="ECO:0000256" key="4">
    <source>
        <dbReference type="ARBA" id="ARBA00022989"/>
    </source>
</evidence>
<dbReference type="EMBL" id="MGJP01000010">
    <property type="protein sequence ID" value="OGN10324.1"/>
    <property type="molecule type" value="Genomic_DNA"/>
</dbReference>
<keyword evidence="2" id="KW-0488">Methylation</keyword>
<dbReference type="GO" id="GO:0015627">
    <property type="term" value="C:type II protein secretion system complex"/>
    <property type="evidence" value="ECO:0007669"/>
    <property type="project" value="InterPro"/>
</dbReference>
<dbReference type="SUPFAM" id="SSF54523">
    <property type="entry name" value="Pili subunits"/>
    <property type="match status" value="1"/>
</dbReference>
<accession>A0A1F8FAV7</accession>
<gene>
    <name evidence="7" type="ORF">A3J46_00025</name>
</gene>
<dbReference type="PANTHER" id="PTHR30093:SF44">
    <property type="entry name" value="TYPE II SECRETION SYSTEM CORE PROTEIN G"/>
    <property type="match status" value="1"/>
</dbReference>
<keyword evidence="3 6" id="KW-0812">Transmembrane</keyword>
<evidence type="ECO:0000256" key="2">
    <source>
        <dbReference type="ARBA" id="ARBA00022481"/>
    </source>
</evidence>
<comment type="caution">
    <text evidence="7">The sequence shown here is derived from an EMBL/GenBank/DDBJ whole genome shotgun (WGS) entry which is preliminary data.</text>
</comment>
<dbReference type="Gene3D" id="3.30.700.10">
    <property type="entry name" value="Glycoprotein, Type 4 Pilin"/>
    <property type="match status" value="1"/>
</dbReference>
<dbReference type="PROSITE" id="PS00409">
    <property type="entry name" value="PROKAR_NTER_METHYL"/>
    <property type="match status" value="1"/>
</dbReference>
<evidence type="ECO:0000313" key="8">
    <source>
        <dbReference type="Proteomes" id="UP000177167"/>
    </source>
</evidence>
<dbReference type="Proteomes" id="UP000177167">
    <property type="component" value="Unassembled WGS sequence"/>
</dbReference>
<dbReference type="InterPro" id="IPR000983">
    <property type="entry name" value="Bac_GSPG_pilin"/>
</dbReference>
<sequence>MNIKRKSQGGFTLVELLVVIAIIGVLATLLLLQLGVARQRARDAKRIADINQVRTAVELYFDDNGQYPQVATYAALGALFVPRYLTLMPADPLATGNYAYRYAYNITTRFQLWAELEQNARAALGADADINSTGWTGEVGTGATETCASGTVVDCVYDQGQSQ</sequence>
<dbReference type="GO" id="GO:0015628">
    <property type="term" value="P:protein secretion by the type II secretion system"/>
    <property type="evidence" value="ECO:0007669"/>
    <property type="project" value="InterPro"/>
</dbReference>